<evidence type="ECO:0000256" key="1">
    <source>
        <dbReference type="SAM" id="MobiDB-lite"/>
    </source>
</evidence>
<organism evidence="3 4">
    <name type="scientific">Kutzneria viridogrisea</name>
    <dbReference type="NCBI Taxonomy" id="47990"/>
    <lineage>
        <taxon>Bacteria</taxon>
        <taxon>Bacillati</taxon>
        <taxon>Actinomycetota</taxon>
        <taxon>Actinomycetes</taxon>
        <taxon>Pseudonocardiales</taxon>
        <taxon>Pseudonocardiaceae</taxon>
        <taxon>Kutzneria</taxon>
    </lineage>
</organism>
<protein>
    <recommendedName>
        <fullName evidence="5">DUF3558 domain-containing protein</fullName>
    </recommendedName>
</protein>
<accession>A0ABR6BTF6</accession>
<sequence>MTSALRRVSAVVTCGLAAMLLGACSQRTHGDPAPTTTAATSTTSGAPKVSNPKNLKAHDACQLLTLSQLQALGAPATGKERQSTWGEKSCVWGNDEVNIGFSPDTTHGTGLSAVYANMSGSENFLPMTIAGYPAARTAKQTISCTLWTAPSDTQVFLVDLSVLGAKRANHEDPCALAQKVAEDVLSNLSVGQ</sequence>
<dbReference type="InterPro" id="IPR024520">
    <property type="entry name" value="DUF3558"/>
</dbReference>
<gene>
    <name evidence="3" type="ORF">BC739_007432</name>
</gene>
<evidence type="ECO:0000313" key="4">
    <source>
        <dbReference type="Proteomes" id="UP000517916"/>
    </source>
</evidence>
<evidence type="ECO:0008006" key="5">
    <source>
        <dbReference type="Google" id="ProtNLM"/>
    </source>
</evidence>
<dbReference type="PROSITE" id="PS51257">
    <property type="entry name" value="PROKAR_LIPOPROTEIN"/>
    <property type="match status" value="1"/>
</dbReference>
<evidence type="ECO:0000313" key="3">
    <source>
        <dbReference type="EMBL" id="MBA8930199.1"/>
    </source>
</evidence>
<comment type="caution">
    <text evidence="3">The sequence shown here is derived from an EMBL/GenBank/DDBJ whole genome shotgun (WGS) entry which is preliminary data.</text>
</comment>
<feature type="signal peptide" evidence="2">
    <location>
        <begin position="1"/>
        <end position="30"/>
    </location>
</feature>
<feature type="region of interest" description="Disordered" evidence="1">
    <location>
        <begin position="27"/>
        <end position="52"/>
    </location>
</feature>
<dbReference type="Pfam" id="PF12079">
    <property type="entry name" value="DUF3558"/>
    <property type="match status" value="1"/>
</dbReference>
<evidence type="ECO:0000256" key="2">
    <source>
        <dbReference type="SAM" id="SignalP"/>
    </source>
</evidence>
<keyword evidence="4" id="KW-1185">Reference proteome</keyword>
<reference evidence="3 4" key="1">
    <citation type="submission" date="2020-08" db="EMBL/GenBank/DDBJ databases">
        <title>Genomic Encyclopedia of Archaeal and Bacterial Type Strains, Phase II (KMG-II): from individual species to whole genera.</title>
        <authorList>
            <person name="Goeker M."/>
        </authorList>
    </citation>
    <scope>NUCLEOTIDE SEQUENCE [LARGE SCALE GENOMIC DNA]</scope>
    <source>
        <strain evidence="3 4">DSM 43850</strain>
    </source>
</reference>
<name>A0ABR6BTF6_9PSEU</name>
<dbReference type="EMBL" id="JACJID010000006">
    <property type="protein sequence ID" value="MBA8930199.1"/>
    <property type="molecule type" value="Genomic_DNA"/>
</dbReference>
<feature type="compositionally biased region" description="Low complexity" evidence="1">
    <location>
        <begin position="32"/>
        <end position="44"/>
    </location>
</feature>
<feature type="chain" id="PRO_5045517993" description="DUF3558 domain-containing protein" evidence="2">
    <location>
        <begin position="31"/>
        <end position="192"/>
    </location>
</feature>
<proteinExistence type="predicted"/>
<dbReference type="Proteomes" id="UP000517916">
    <property type="component" value="Unassembled WGS sequence"/>
</dbReference>
<keyword evidence="2" id="KW-0732">Signal</keyword>
<dbReference type="RefSeq" id="WP_182839743.1">
    <property type="nucleotide sequence ID" value="NZ_BAAABQ010000034.1"/>
</dbReference>